<keyword evidence="6" id="KW-0325">Glycoprotein</keyword>
<evidence type="ECO:0000259" key="8">
    <source>
        <dbReference type="Pfam" id="PF00913"/>
    </source>
</evidence>
<dbReference type="Pfam" id="PF00913">
    <property type="entry name" value="Trypan_glycop"/>
    <property type="match status" value="1"/>
</dbReference>
<dbReference type="AlphaFoldDB" id="A0A1J0RBJ6"/>
<dbReference type="EMBL" id="KX701220">
    <property type="protein sequence ID" value="APD75176.1"/>
    <property type="molecule type" value="Genomic_DNA"/>
</dbReference>
<protein>
    <submittedName>
        <fullName evidence="9">Variant surface glycoprotein 1125.4998</fullName>
    </submittedName>
</protein>
<dbReference type="InterPro" id="IPR001812">
    <property type="entry name" value="Trypano_VSG_A_N_dom"/>
</dbReference>
<dbReference type="GO" id="GO:0042783">
    <property type="term" value="P:symbiont-mediated evasion of host immune response"/>
    <property type="evidence" value="ECO:0007669"/>
    <property type="project" value="InterPro"/>
</dbReference>
<dbReference type="VEuPathDB" id="TriTrypDB:Tb427_000479900"/>
<dbReference type="Gene3D" id="1.10.470.10">
    <property type="entry name" value="Variant Surface Glycoprotein, subunit A, domain 2"/>
    <property type="match status" value="1"/>
</dbReference>
<evidence type="ECO:0000256" key="3">
    <source>
        <dbReference type="ARBA" id="ARBA00022475"/>
    </source>
</evidence>
<keyword evidence="5" id="KW-0472">Membrane</keyword>
<name>A0A1J0RBJ6_9TRYP</name>
<evidence type="ECO:0000313" key="9">
    <source>
        <dbReference type="EMBL" id="APD75176.1"/>
    </source>
</evidence>
<sequence length="410" mass="43648">MKVTKPRIYSALTTEPQNRAKAFFLATLHDACAVKAAASNIDEAAAAYFRAACLAHLAGMSSALEALQGMQINAEAQTQVNSVNEVHKRIQPDNSNNGITQTKCTPTDYAANKANAQAAKAVTMCEMAIKKVVVDGEAATNTANAAMCCGTNGLCSSTTAGAQLSIKAGKIYKTDSVSNVAKGKDKTGAQKTRKTWYFSSDALAQHSAQLDHDINTAVATQITRDIDCNPWENTEDPAFALGVYKLTTGDIAATEVPQAAASKLNTAVQELYGKGADSYKTKIWKEVDDTQLTEANAGKKKQTTLGAVNSLTKLRQIEAFILTKTALKTAQQDDDGSERKETYAAAAQSCLGKEKRNCNGDCEWKGTGKEGKCVEKEGVKAENDGKTINPKGSNSFAINKAPLLLEVLFP</sequence>
<evidence type="ECO:0000256" key="1">
    <source>
        <dbReference type="ARBA" id="ARBA00002523"/>
    </source>
</evidence>
<keyword evidence="4" id="KW-0336">GPI-anchor</keyword>
<evidence type="ECO:0000256" key="7">
    <source>
        <dbReference type="ARBA" id="ARBA00023288"/>
    </source>
</evidence>
<comment type="subcellular location">
    <subcellularLocation>
        <location evidence="2">Cell membrane</location>
        <topology evidence="2">Lipid-anchor</topology>
        <topology evidence="2">GPI-anchor</topology>
    </subcellularLocation>
</comment>
<dbReference type="InterPro" id="IPR027446">
    <property type="entry name" value="VSG_C_dom_sf"/>
</dbReference>
<dbReference type="SUPFAM" id="SSF118251">
    <property type="entry name" value="Variant surface glycoprotein MITAT 1.2, VSG 221, C-terminal domain"/>
    <property type="match status" value="1"/>
</dbReference>
<dbReference type="GO" id="GO:0005886">
    <property type="term" value="C:plasma membrane"/>
    <property type="evidence" value="ECO:0007669"/>
    <property type="project" value="UniProtKB-SubCell"/>
</dbReference>
<accession>A0A1J0RBJ6</accession>
<proteinExistence type="predicted"/>
<keyword evidence="3" id="KW-1003">Cell membrane</keyword>
<comment type="function">
    <text evidence="1">VSG forms a coat on the surface of the parasite. The trypanosome evades the immune response of the host by expressing a series of antigenically distinct VSGs from an estimated 1000 VSG genes.</text>
</comment>
<evidence type="ECO:0000256" key="2">
    <source>
        <dbReference type="ARBA" id="ARBA00004609"/>
    </source>
</evidence>
<dbReference type="SUPFAM" id="SSF58087">
    <property type="entry name" value="Variant surface glycoprotein (N-terminal domain)"/>
    <property type="match status" value="1"/>
</dbReference>
<evidence type="ECO:0000256" key="4">
    <source>
        <dbReference type="ARBA" id="ARBA00022622"/>
    </source>
</evidence>
<evidence type="ECO:0000256" key="6">
    <source>
        <dbReference type="ARBA" id="ARBA00023180"/>
    </source>
</evidence>
<dbReference type="GO" id="GO:0098552">
    <property type="term" value="C:side of membrane"/>
    <property type="evidence" value="ECO:0007669"/>
    <property type="project" value="UniProtKB-KW"/>
</dbReference>
<reference evidence="9" key="1">
    <citation type="submission" date="2016-08" db="EMBL/GenBank/DDBJ databases">
        <title>VSG repertoire of Trypanosoma brucei EATRO 1125.</title>
        <authorList>
            <person name="Cross G.A."/>
        </authorList>
    </citation>
    <scope>NUCLEOTIDE SEQUENCE</scope>
    <source>
        <strain evidence="9">EATRO 1125</strain>
    </source>
</reference>
<feature type="domain" description="Trypanosome variant surface glycoprotein A-type N-terminal" evidence="8">
    <location>
        <begin position="4"/>
        <end position="320"/>
    </location>
</feature>
<keyword evidence="7" id="KW-0449">Lipoprotein</keyword>
<evidence type="ECO:0000256" key="5">
    <source>
        <dbReference type="ARBA" id="ARBA00023136"/>
    </source>
</evidence>
<organism evidence="9">
    <name type="scientific">Trypanosoma brucei</name>
    <dbReference type="NCBI Taxonomy" id="5691"/>
    <lineage>
        <taxon>Eukaryota</taxon>
        <taxon>Discoba</taxon>
        <taxon>Euglenozoa</taxon>
        <taxon>Kinetoplastea</taxon>
        <taxon>Metakinetoplastina</taxon>
        <taxon>Trypanosomatida</taxon>
        <taxon>Trypanosomatidae</taxon>
        <taxon>Trypanosoma</taxon>
    </lineage>
</organism>